<dbReference type="EMBL" id="SPHZ02000010">
    <property type="protein sequence ID" value="KAF0896717.1"/>
    <property type="molecule type" value="Genomic_DNA"/>
</dbReference>
<keyword evidence="1" id="KW-0245">EGF-like domain</keyword>
<dbReference type="PANTHER" id="PTHR33881">
    <property type="entry name" value="NEUROGENIC LOCUS NOTCH-LIKE PROTEIN"/>
    <property type="match status" value="1"/>
</dbReference>
<sequence>MASFGVGVGETMKLKRMALVVVSLQAMAAMLMLGHGVAAQSGDGRCSKVQCGMGRCSESSDYVFGFACQCNAGWSRYRLGDMQFPFLPCVIPNCTINYSCQNGSPPPPPPPAVPSLTNLSIFDPCLLQYCGDGGSCERSSEFTHRCACRDGFQNLLNDTSYPCYKQCSLGSDCSGLGINVYNGSQPGTAPPAPISFTVKKSGAAASLLPAGSVLLQLLLVLVSSSLVQGLC</sequence>
<comment type="caution">
    <text evidence="3">The sequence shown here is derived from an EMBL/GenBank/DDBJ whole genome shotgun (WGS) entry which is preliminary data.</text>
</comment>
<name>A0A6G1C9M2_9ORYZ</name>
<accession>A0A6G1C9M2</accession>
<evidence type="ECO:0000313" key="4">
    <source>
        <dbReference type="Proteomes" id="UP000479710"/>
    </source>
</evidence>
<reference evidence="3 4" key="1">
    <citation type="submission" date="2019-11" db="EMBL/GenBank/DDBJ databases">
        <title>Whole genome sequence of Oryza granulata.</title>
        <authorList>
            <person name="Li W."/>
        </authorList>
    </citation>
    <scope>NUCLEOTIDE SEQUENCE [LARGE SCALE GENOMIC DNA]</scope>
    <source>
        <strain evidence="4">cv. Menghai</strain>
        <tissue evidence="3">Leaf</tissue>
    </source>
</reference>
<dbReference type="AlphaFoldDB" id="A0A6G1C9M2"/>
<dbReference type="InterPro" id="IPR000742">
    <property type="entry name" value="EGF"/>
</dbReference>
<dbReference type="PANTHER" id="PTHR33881:SF18">
    <property type="entry name" value="OS11G0582000 PROTEIN"/>
    <property type="match status" value="1"/>
</dbReference>
<evidence type="ECO:0000259" key="2">
    <source>
        <dbReference type="PROSITE" id="PS50026"/>
    </source>
</evidence>
<dbReference type="PROSITE" id="PS50026">
    <property type="entry name" value="EGF_3"/>
    <property type="match status" value="1"/>
</dbReference>
<gene>
    <name evidence="3" type="ORF">E2562_027060</name>
</gene>
<dbReference type="OrthoDB" id="1914642at2759"/>
<comment type="caution">
    <text evidence="1">Lacks conserved residue(s) required for the propagation of feature annotation.</text>
</comment>
<evidence type="ECO:0000313" key="3">
    <source>
        <dbReference type="EMBL" id="KAF0896717.1"/>
    </source>
</evidence>
<dbReference type="Proteomes" id="UP000479710">
    <property type="component" value="Unassembled WGS sequence"/>
</dbReference>
<proteinExistence type="predicted"/>
<protein>
    <recommendedName>
        <fullName evidence="2">EGF-like domain-containing protein</fullName>
    </recommendedName>
</protein>
<keyword evidence="4" id="KW-1185">Reference proteome</keyword>
<feature type="domain" description="EGF-like" evidence="2">
    <location>
        <begin position="121"/>
        <end position="158"/>
    </location>
</feature>
<organism evidence="3 4">
    <name type="scientific">Oryza meyeriana var. granulata</name>
    <dbReference type="NCBI Taxonomy" id="110450"/>
    <lineage>
        <taxon>Eukaryota</taxon>
        <taxon>Viridiplantae</taxon>
        <taxon>Streptophyta</taxon>
        <taxon>Embryophyta</taxon>
        <taxon>Tracheophyta</taxon>
        <taxon>Spermatophyta</taxon>
        <taxon>Magnoliopsida</taxon>
        <taxon>Liliopsida</taxon>
        <taxon>Poales</taxon>
        <taxon>Poaceae</taxon>
        <taxon>BOP clade</taxon>
        <taxon>Oryzoideae</taxon>
        <taxon>Oryzeae</taxon>
        <taxon>Oryzinae</taxon>
        <taxon>Oryza</taxon>
        <taxon>Oryza meyeriana</taxon>
    </lineage>
</organism>
<evidence type="ECO:0000256" key="1">
    <source>
        <dbReference type="PROSITE-ProRule" id="PRU00076"/>
    </source>
</evidence>